<accession>A0A1R1E4Z2</accession>
<keyword evidence="1" id="KW-0720">Serine protease</keyword>
<feature type="domain" description="Peptidase S1" evidence="3">
    <location>
        <begin position="219"/>
        <end position="388"/>
    </location>
</feature>
<evidence type="ECO:0000256" key="2">
    <source>
        <dbReference type="SAM" id="SignalP"/>
    </source>
</evidence>
<keyword evidence="1" id="KW-0645">Protease</keyword>
<comment type="caution">
    <text evidence="4">The sequence shown here is derived from an EMBL/GenBank/DDBJ whole genome shotgun (WGS) entry which is preliminary data.</text>
</comment>
<dbReference type="AlphaFoldDB" id="A0A1R1E4Z2"/>
<dbReference type="GO" id="GO:0004252">
    <property type="term" value="F:serine-type endopeptidase activity"/>
    <property type="evidence" value="ECO:0007669"/>
    <property type="project" value="InterPro"/>
</dbReference>
<evidence type="ECO:0000313" key="5">
    <source>
        <dbReference type="Proteomes" id="UP000187172"/>
    </source>
</evidence>
<evidence type="ECO:0000313" key="4">
    <source>
        <dbReference type="EMBL" id="OMF46904.1"/>
    </source>
</evidence>
<protein>
    <recommendedName>
        <fullName evidence="3">Peptidase S1 domain-containing protein</fullName>
    </recommendedName>
</protein>
<keyword evidence="1" id="KW-0378">Hydrolase</keyword>
<evidence type="ECO:0000259" key="3">
    <source>
        <dbReference type="Pfam" id="PF00089"/>
    </source>
</evidence>
<feature type="chain" id="PRO_5013271986" description="Peptidase S1 domain-containing protein" evidence="2">
    <location>
        <begin position="27"/>
        <end position="403"/>
    </location>
</feature>
<dbReference type="EMBL" id="MRTP01000020">
    <property type="protein sequence ID" value="OMF46904.1"/>
    <property type="molecule type" value="Genomic_DNA"/>
</dbReference>
<dbReference type="RefSeq" id="WP_076176626.1">
    <property type="nucleotide sequence ID" value="NZ_MRTP01000020.1"/>
</dbReference>
<evidence type="ECO:0000256" key="1">
    <source>
        <dbReference type="ARBA" id="ARBA00022825"/>
    </source>
</evidence>
<dbReference type="InterPro" id="IPR001254">
    <property type="entry name" value="Trypsin_dom"/>
</dbReference>
<keyword evidence="5" id="KW-1185">Reference proteome</keyword>
<dbReference type="InterPro" id="IPR009003">
    <property type="entry name" value="Peptidase_S1_PA"/>
</dbReference>
<dbReference type="Pfam" id="PF00089">
    <property type="entry name" value="Trypsin"/>
    <property type="match status" value="1"/>
</dbReference>
<dbReference type="SUPFAM" id="SSF50494">
    <property type="entry name" value="Trypsin-like serine proteases"/>
    <property type="match status" value="1"/>
</dbReference>
<dbReference type="Gene3D" id="2.40.10.10">
    <property type="entry name" value="Trypsin-like serine proteases"/>
    <property type="match status" value="2"/>
</dbReference>
<keyword evidence="2" id="KW-0732">Signal</keyword>
<dbReference type="InterPro" id="IPR043504">
    <property type="entry name" value="Peptidase_S1_PA_chymotrypsin"/>
</dbReference>
<dbReference type="CDD" id="cd21112">
    <property type="entry name" value="alphaLP-like"/>
    <property type="match status" value="1"/>
</dbReference>
<name>A0A1R1E4Z2_9BACL</name>
<reference evidence="4 5" key="1">
    <citation type="submission" date="2016-11" db="EMBL/GenBank/DDBJ databases">
        <title>Paenibacillus species isolates.</title>
        <authorList>
            <person name="Beno S.M."/>
        </authorList>
    </citation>
    <scope>NUCLEOTIDE SEQUENCE [LARGE SCALE GENOMIC DNA]</scope>
    <source>
        <strain evidence="4 5">FSL R5-0378</strain>
    </source>
</reference>
<dbReference type="Proteomes" id="UP000187172">
    <property type="component" value="Unassembled WGS sequence"/>
</dbReference>
<dbReference type="GO" id="GO:0006508">
    <property type="term" value="P:proteolysis"/>
    <property type="evidence" value="ECO:0007669"/>
    <property type="project" value="InterPro"/>
</dbReference>
<organism evidence="4 5">
    <name type="scientific">Paenibacillus rhizosphaerae</name>
    <dbReference type="NCBI Taxonomy" id="297318"/>
    <lineage>
        <taxon>Bacteria</taxon>
        <taxon>Bacillati</taxon>
        <taxon>Bacillota</taxon>
        <taxon>Bacilli</taxon>
        <taxon>Bacillales</taxon>
        <taxon>Paenibacillaceae</taxon>
        <taxon>Paenibacillus</taxon>
    </lineage>
</organism>
<sequence>MKLFKSIVLSTAVITTLIWTMSSAEADANSPVNQTEASLIYPAEFSSTTSSVASPEKDRENDQLVAVKKALVDFENVGSFYIDKSGNFNIAVSKDSENVNSTIEKIKSLVPSDKIKIVKGRKYSSKELFNINKDLSKFSEYNNDGTKITQTYMDEELGKVVIEASSMSDAVKNKLLGLYKDAVDIRINSAFEGTEKTFTRTDNFGVLGGGIAINNSSCTMAATATKGTDRFIVTVGHCLTGNGTSTVYQNSTSVGVDWAKSFNHDIGLIKVTASGRWISNKILRTSPNTAYDGKYTATASATQGQTLCKAGITTNETCFKVLSTSVNTSNFQDAIKVENPYWQNQNNGDSGAPMYSTVPNVLYGIMSEKDTAYGPNSAAYATKISYFRYYWPDYSLYTSDTNY</sequence>
<proteinExistence type="predicted"/>
<gene>
    <name evidence="4" type="ORF">BK138_32955</name>
</gene>
<feature type="signal peptide" evidence="2">
    <location>
        <begin position="1"/>
        <end position="26"/>
    </location>
</feature>